<dbReference type="CDD" id="cd05403">
    <property type="entry name" value="NT_KNTase_like"/>
    <property type="match status" value="1"/>
</dbReference>
<dbReference type="InterPro" id="IPR041633">
    <property type="entry name" value="Polbeta"/>
</dbReference>
<dbReference type="Pfam" id="PF18765">
    <property type="entry name" value="Polbeta"/>
    <property type="match status" value="1"/>
</dbReference>
<evidence type="ECO:0000313" key="2">
    <source>
        <dbReference type="EMBL" id="GER93200.1"/>
    </source>
</evidence>
<dbReference type="SUPFAM" id="SSF81301">
    <property type="entry name" value="Nucleotidyltransferase"/>
    <property type="match status" value="1"/>
</dbReference>
<evidence type="ECO:0000259" key="1">
    <source>
        <dbReference type="Pfam" id="PF18765"/>
    </source>
</evidence>
<dbReference type="InterPro" id="IPR043519">
    <property type="entry name" value="NT_sf"/>
</dbReference>
<protein>
    <recommendedName>
        <fullName evidence="1">Polymerase beta nucleotidyltransferase domain-containing protein</fullName>
    </recommendedName>
</protein>
<name>A0A5J4L2W2_9ZZZZ</name>
<dbReference type="PANTHER" id="PTHR43852">
    <property type="entry name" value="NUCLEOTIDYLTRANSFERASE"/>
    <property type="match status" value="1"/>
</dbReference>
<reference evidence="2" key="1">
    <citation type="submission" date="2019-10" db="EMBL/GenBank/DDBJ databases">
        <title>Metagenomic sequencing of thiosulfate-disproportionating enrichment culture.</title>
        <authorList>
            <person name="Umezawa K."/>
            <person name="Kojima H."/>
            <person name="Fukui M."/>
        </authorList>
    </citation>
    <scope>NUCLEOTIDE SEQUENCE</scope>
    <source>
        <strain evidence="2">45J</strain>
    </source>
</reference>
<comment type="caution">
    <text evidence="2">The sequence shown here is derived from an EMBL/GenBank/DDBJ whole genome shotgun (WGS) entry which is preliminary data.</text>
</comment>
<dbReference type="AlphaFoldDB" id="A0A5J4L2W2"/>
<feature type="domain" description="Polymerase beta nucleotidyltransferase" evidence="1">
    <location>
        <begin position="12"/>
        <end position="60"/>
    </location>
</feature>
<organism evidence="2">
    <name type="scientific">hot springs metagenome</name>
    <dbReference type="NCBI Taxonomy" id="433727"/>
    <lineage>
        <taxon>unclassified sequences</taxon>
        <taxon>metagenomes</taxon>
        <taxon>ecological metagenomes</taxon>
    </lineage>
</organism>
<accession>A0A5J4L2W2</accession>
<sequence length="66" mass="7593">MRKTIKNNGISKIKKSLKKDDNVIFALLFGSYATGKQKKDSDIDIAIYFKKKPNTSNFSRYLLYAN</sequence>
<proteinExistence type="predicted"/>
<dbReference type="PANTHER" id="PTHR43852:SF3">
    <property type="entry name" value="NUCLEOTIDYLTRANSFERASE"/>
    <property type="match status" value="1"/>
</dbReference>
<dbReference type="InterPro" id="IPR052930">
    <property type="entry name" value="TA_antitoxin_MntA"/>
</dbReference>
<dbReference type="EMBL" id="BLAB01000001">
    <property type="protein sequence ID" value="GER93200.1"/>
    <property type="molecule type" value="Genomic_DNA"/>
</dbReference>
<dbReference type="Gene3D" id="3.30.460.10">
    <property type="entry name" value="Beta Polymerase, domain 2"/>
    <property type="match status" value="1"/>
</dbReference>
<gene>
    <name evidence="2" type="ORF">A45J_0936</name>
</gene>